<organism evidence="2 3">
    <name type="scientific">Salix brachista</name>
    <dbReference type="NCBI Taxonomy" id="2182728"/>
    <lineage>
        <taxon>Eukaryota</taxon>
        <taxon>Viridiplantae</taxon>
        <taxon>Streptophyta</taxon>
        <taxon>Embryophyta</taxon>
        <taxon>Tracheophyta</taxon>
        <taxon>Spermatophyta</taxon>
        <taxon>Magnoliopsida</taxon>
        <taxon>eudicotyledons</taxon>
        <taxon>Gunneridae</taxon>
        <taxon>Pentapetalae</taxon>
        <taxon>rosids</taxon>
        <taxon>fabids</taxon>
        <taxon>Malpighiales</taxon>
        <taxon>Salicaceae</taxon>
        <taxon>Saliceae</taxon>
        <taxon>Salix</taxon>
    </lineage>
</organism>
<protein>
    <submittedName>
        <fullName evidence="2">Uncharacterized protein</fullName>
    </submittedName>
</protein>
<dbReference type="EMBL" id="VDCV01000008">
    <property type="protein sequence ID" value="KAB5545324.1"/>
    <property type="molecule type" value="Genomic_DNA"/>
</dbReference>
<evidence type="ECO:0000313" key="3">
    <source>
        <dbReference type="Proteomes" id="UP000326939"/>
    </source>
</evidence>
<name>A0A5N5LR74_9ROSI</name>
<proteinExistence type="predicted"/>
<dbReference type="PANTHER" id="PTHR31343:SF8">
    <property type="entry name" value="OS07G0246600 PROTEIN"/>
    <property type="match status" value="1"/>
</dbReference>
<dbReference type="AlphaFoldDB" id="A0A5N5LR74"/>
<feature type="region of interest" description="Disordered" evidence="1">
    <location>
        <begin position="21"/>
        <end position="52"/>
    </location>
</feature>
<dbReference type="PANTHER" id="PTHR31343">
    <property type="entry name" value="T15D22.8"/>
    <property type="match status" value="1"/>
</dbReference>
<gene>
    <name evidence="2" type="ORF">DKX38_013436</name>
</gene>
<reference evidence="3" key="1">
    <citation type="journal article" date="2019" name="Gigascience">
        <title>De novo genome assembly of the endangered Acer yangbiense, a plant species with extremely small populations endemic to Yunnan Province, China.</title>
        <authorList>
            <person name="Yang J."/>
            <person name="Wariss H.M."/>
            <person name="Tao L."/>
            <person name="Zhang R."/>
            <person name="Yun Q."/>
            <person name="Hollingsworth P."/>
            <person name="Dao Z."/>
            <person name="Luo G."/>
            <person name="Guo H."/>
            <person name="Ma Y."/>
            <person name="Sun W."/>
        </authorList>
    </citation>
    <scope>NUCLEOTIDE SEQUENCE [LARGE SCALE GENOMIC DNA]</scope>
    <source>
        <strain evidence="3">cv. br00</strain>
    </source>
</reference>
<comment type="caution">
    <text evidence="2">The sequence shown here is derived from an EMBL/GenBank/DDBJ whole genome shotgun (WGS) entry which is preliminary data.</text>
</comment>
<keyword evidence="3" id="KW-1185">Reference proteome</keyword>
<evidence type="ECO:0000313" key="2">
    <source>
        <dbReference type="EMBL" id="KAB5545324.1"/>
    </source>
</evidence>
<feature type="region of interest" description="Disordered" evidence="1">
    <location>
        <begin position="268"/>
        <end position="288"/>
    </location>
</feature>
<dbReference type="InterPro" id="IPR008507">
    <property type="entry name" value="DUF789"/>
</dbReference>
<feature type="compositionally biased region" description="Basic and acidic residues" evidence="1">
    <location>
        <begin position="268"/>
        <end position="280"/>
    </location>
</feature>
<evidence type="ECO:0000256" key="1">
    <source>
        <dbReference type="SAM" id="MobiDB-lite"/>
    </source>
</evidence>
<dbReference type="Proteomes" id="UP000326939">
    <property type="component" value="Chromosome 8"/>
</dbReference>
<dbReference type="Pfam" id="PF05623">
    <property type="entry name" value="DUF789"/>
    <property type="match status" value="2"/>
</dbReference>
<accession>A0A5N5LR74</accession>
<sequence>MSGSGGVSVARTRGENRFYVSPGIRKQQQLQQQQLKPSISKDSTVEIEKRKGSDQCGSNCSVSGRVGSDTNSTNLDRFLEYTTPVVPAQFLPKIENESNVLGFNGMYALLLVAFVGHIDKHWGWRTRGVQHHQNLYFVLGDLWESFKEWSAYGAGVPLLLNGSETVVQYYVPYLSGIQLYIDPLRSSQGLSHDSFKEGSGKPKLFPCGASARLEILVNTVWRIWSCYFRERNFPAFPESNICILKLYELDGYFWSLDVVQYSKFWRPGEESDTESSRETSSDGSSDYGAERVASNGVWEPWSQLNVTDANIQSLNRLSLRNQPFRGSSSDECEISNPPGRLIFEYMEYASPFTRQPLADQASSLSSIDLKSELSISVLASHFPGLKTLNSCDLSPSSWISVAWYPIYRIPMGPTLQNLDACFLTYHSLSTPVRSQNTEGKQRHSSSAREFHHADMSLKLPLPTFGLASYKFKVTFWNPNGVYECQKAGSLVKAADNWLRLLEVNHPDYRFFVSHNTSPR</sequence>
<feature type="compositionally biased region" description="Basic and acidic residues" evidence="1">
    <location>
        <begin position="43"/>
        <end position="52"/>
    </location>
</feature>